<accession>A0ABD1DCG8</accession>
<reference evidence="2 3" key="1">
    <citation type="submission" date="2024-05" db="EMBL/GenBank/DDBJ databases">
        <title>Culex pipiens pipiens assembly and annotation.</title>
        <authorList>
            <person name="Alout H."/>
            <person name="Durand T."/>
        </authorList>
    </citation>
    <scope>NUCLEOTIDE SEQUENCE [LARGE SCALE GENOMIC DNA]</scope>
    <source>
        <strain evidence="2">HA-2024</strain>
        <tissue evidence="2">Whole body</tissue>
    </source>
</reference>
<comment type="caution">
    <text evidence="2">The sequence shown here is derived from an EMBL/GenBank/DDBJ whole genome shotgun (WGS) entry which is preliminary data.</text>
</comment>
<keyword evidence="3" id="KW-1185">Reference proteome</keyword>
<dbReference type="AlphaFoldDB" id="A0ABD1DCG8"/>
<keyword evidence="1" id="KW-0812">Transmembrane</keyword>
<name>A0ABD1DCG8_CULPP</name>
<proteinExistence type="predicted"/>
<keyword evidence="1" id="KW-1133">Transmembrane helix</keyword>
<feature type="transmembrane region" description="Helical" evidence="1">
    <location>
        <begin position="22"/>
        <end position="45"/>
    </location>
</feature>
<evidence type="ECO:0000256" key="1">
    <source>
        <dbReference type="SAM" id="Phobius"/>
    </source>
</evidence>
<dbReference type="EMBL" id="JBEHCU010006337">
    <property type="protein sequence ID" value="KAL1397358.1"/>
    <property type="molecule type" value="Genomic_DNA"/>
</dbReference>
<gene>
    <name evidence="2" type="ORF">pipiens_009819</name>
</gene>
<protein>
    <submittedName>
        <fullName evidence="2">Uncharacterized protein</fullName>
    </submittedName>
</protein>
<dbReference type="Proteomes" id="UP001562425">
    <property type="component" value="Unassembled WGS sequence"/>
</dbReference>
<organism evidence="2 3">
    <name type="scientific">Culex pipiens pipiens</name>
    <name type="common">Northern house mosquito</name>
    <dbReference type="NCBI Taxonomy" id="38569"/>
    <lineage>
        <taxon>Eukaryota</taxon>
        <taxon>Metazoa</taxon>
        <taxon>Ecdysozoa</taxon>
        <taxon>Arthropoda</taxon>
        <taxon>Hexapoda</taxon>
        <taxon>Insecta</taxon>
        <taxon>Pterygota</taxon>
        <taxon>Neoptera</taxon>
        <taxon>Endopterygota</taxon>
        <taxon>Diptera</taxon>
        <taxon>Nematocera</taxon>
        <taxon>Culicoidea</taxon>
        <taxon>Culicidae</taxon>
        <taxon>Culicinae</taxon>
        <taxon>Culicini</taxon>
        <taxon>Culex</taxon>
        <taxon>Culex</taxon>
    </lineage>
</organism>
<keyword evidence="1" id="KW-0472">Membrane</keyword>
<evidence type="ECO:0000313" key="3">
    <source>
        <dbReference type="Proteomes" id="UP001562425"/>
    </source>
</evidence>
<feature type="transmembrane region" description="Helical" evidence="1">
    <location>
        <begin position="52"/>
        <end position="73"/>
    </location>
</feature>
<feature type="non-terminal residue" evidence="2">
    <location>
        <position position="101"/>
    </location>
</feature>
<sequence length="101" mass="11796">MPSCSGLISEVIKYPRALFRTVFVIVNNIYCVPTYLIWMFLLLPLKKIHESYYYKIEGVLFHWLLANVTMWSYTAGYDMVEMGDDITPALDERTLVIANHQ</sequence>
<evidence type="ECO:0000313" key="2">
    <source>
        <dbReference type="EMBL" id="KAL1397358.1"/>
    </source>
</evidence>